<sequence>MSEIYQPVILKQIRIHKGRRMQAINYDFHNVQVQEVTRFGVPKIEVISRSAWDLLDTWSGK</sequence>
<dbReference type="GeneID" id="55614679"/>
<dbReference type="RefSeq" id="YP_009844355.1">
    <property type="nucleotide sequence ID" value="NC_048755.1"/>
</dbReference>
<dbReference type="Proteomes" id="UP000294655">
    <property type="component" value="Segment"/>
</dbReference>
<dbReference type="KEGG" id="vg:55614679"/>
<name>A0A482IH80_9CAUD</name>
<organism evidence="1 2">
    <name type="scientific">Stenotrophomonas phage YB07</name>
    <dbReference type="NCBI Taxonomy" id="2555548"/>
    <lineage>
        <taxon>Viruses</taxon>
        <taxon>Duplodnaviria</taxon>
        <taxon>Heunggongvirae</taxon>
        <taxon>Uroviricota</taxon>
        <taxon>Caudoviricetes</taxon>
        <taxon>Menderavirus</taxon>
        <taxon>Menderavirus IMESM1</taxon>
    </lineage>
</organism>
<protein>
    <submittedName>
        <fullName evidence="1">Uncharacterized protein</fullName>
    </submittedName>
</protein>
<evidence type="ECO:0000313" key="1">
    <source>
        <dbReference type="EMBL" id="QBP06205.1"/>
    </source>
</evidence>
<accession>A0A482IH80</accession>
<reference evidence="1 2" key="1">
    <citation type="submission" date="2019-02" db="EMBL/GenBank/DDBJ databases">
        <authorList>
            <person name="He Y."/>
            <person name="Shi H."/>
            <person name="Li J."/>
            <person name="Sun Y."/>
        </authorList>
    </citation>
    <scope>NUCLEOTIDE SEQUENCE [LARGE SCALE GENOMIC DNA]</scope>
</reference>
<dbReference type="EMBL" id="MK580972">
    <property type="protein sequence ID" value="QBP06205.1"/>
    <property type="molecule type" value="Genomic_DNA"/>
</dbReference>
<evidence type="ECO:0000313" key="2">
    <source>
        <dbReference type="Proteomes" id="UP000294655"/>
    </source>
</evidence>
<proteinExistence type="predicted"/>